<keyword evidence="5" id="KW-1185">Reference proteome</keyword>
<evidence type="ECO:0000313" key="4">
    <source>
        <dbReference type="EMBL" id="MBP2454095.1"/>
    </source>
</evidence>
<evidence type="ECO:0000256" key="1">
    <source>
        <dbReference type="SAM" id="MobiDB-lite"/>
    </source>
</evidence>
<accession>A0ABS4ZKX2</accession>
<evidence type="ECO:0000313" key="3">
    <source>
        <dbReference type="EMBL" id="MBP2451865.1"/>
    </source>
</evidence>
<protein>
    <recommendedName>
        <fullName evidence="6">Transposase</fullName>
    </recommendedName>
</protein>
<gene>
    <name evidence="2" type="ORF">JOF57_000024</name>
    <name evidence="3" type="ORF">JOF57_001750</name>
    <name evidence="4" type="ORF">JOF57_004008</name>
</gene>
<comment type="caution">
    <text evidence="2">The sequence shown here is derived from an EMBL/GenBank/DDBJ whole genome shotgun (WGS) entry which is preliminary data.</text>
</comment>
<evidence type="ECO:0008006" key="6">
    <source>
        <dbReference type="Google" id="ProtNLM"/>
    </source>
</evidence>
<evidence type="ECO:0000313" key="2">
    <source>
        <dbReference type="EMBL" id="MBP2450139.1"/>
    </source>
</evidence>
<proteinExistence type="predicted"/>
<evidence type="ECO:0000313" key="5">
    <source>
        <dbReference type="Proteomes" id="UP000694460"/>
    </source>
</evidence>
<feature type="region of interest" description="Disordered" evidence="1">
    <location>
        <begin position="51"/>
        <end position="72"/>
    </location>
</feature>
<name>A0ABS4ZKX2_9MYCO</name>
<dbReference type="EMBL" id="JAGIOP010000001">
    <property type="protein sequence ID" value="MBP2451865.1"/>
    <property type="molecule type" value="Genomic_DNA"/>
</dbReference>
<organism evidence="2 5">
    <name type="scientific">Mycolicibacterium lutetiense</name>
    <dbReference type="NCBI Taxonomy" id="1641992"/>
    <lineage>
        <taxon>Bacteria</taxon>
        <taxon>Bacillati</taxon>
        <taxon>Actinomycetota</taxon>
        <taxon>Actinomycetes</taxon>
        <taxon>Mycobacteriales</taxon>
        <taxon>Mycobacteriaceae</taxon>
        <taxon>Mycolicibacterium</taxon>
    </lineage>
</organism>
<sequence>MRVSHTFGPDSAVFDEDNLVSCAGLVPVMALAEQAGLTRLLDNTIHIRSSRVKSGAANPRSTDESPVRRVLM</sequence>
<dbReference type="EMBL" id="JAGIOP010000002">
    <property type="protein sequence ID" value="MBP2454095.1"/>
    <property type="molecule type" value="Genomic_DNA"/>
</dbReference>
<dbReference type="Proteomes" id="UP000694460">
    <property type="component" value="Unassembled WGS sequence"/>
</dbReference>
<reference evidence="2 5" key="1">
    <citation type="submission" date="2021-03" db="EMBL/GenBank/DDBJ databases">
        <title>Sequencing the genomes of 1000 actinobacteria strains.</title>
        <authorList>
            <person name="Klenk H.-P."/>
        </authorList>
    </citation>
    <scope>NUCLEOTIDE SEQUENCE [LARGE SCALE GENOMIC DNA]</scope>
    <source>
        <strain evidence="2 5">DSM 46713</strain>
    </source>
</reference>
<dbReference type="EMBL" id="JAGIOP010000001">
    <property type="protein sequence ID" value="MBP2450139.1"/>
    <property type="molecule type" value="Genomic_DNA"/>
</dbReference>
<feature type="compositionally biased region" description="Basic and acidic residues" evidence="1">
    <location>
        <begin position="61"/>
        <end position="72"/>
    </location>
</feature>